<comment type="caution">
    <text evidence="3">The sequence shown here is derived from an EMBL/GenBank/DDBJ whole genome shotgun (WGS) entry which is preliminary data.</text>
</comment>
<dbReference type="Pfam" id="PF00345">
    <property type="entry name" value="PapD_N"/>
    <property type="match status" value="1"/>
</dbReference>
<evidence type="ECO:0000313" key="4">
    <source>
        <dbReference type="Proteomes" id="UP000249046"/>
    </source>
</evidence>
<feature type="domain" description="Pili assembly chaperone N-terminal" evidence="2">
    <location>
        <begin position="23"/>
        <end position="139"/>
    </location>
</feature>
<evidence type="ECO:0000259" key="2">
    <source>
        <dbReference type="Pfam" id="PF00345"/>
    </source>
</evidence>
<dbReference type="EMBL" id="QFPO01000007">
    <property type="protein sequence ID" value="PZQ14812.1"/>
    <property type="molecule type" value="Genomic_DNA"/>
</dbReference>
<keyword evidence="1" id="KW-0732">Signal</keyword>
<dbReference type="GO" id="GO:0071555">
    <property type="term" value="P:cell wall organization"/>
    <property type="evidence" value="ECO:0007669"/>
    <property type="project" value="InterPro"/>
</dbReference>
<dbReference type="PANTHER" id="PTHR30251">
    <property type="entry name" value="PILUS ASSEMBLY CHAPERONE"/>
    <property type="match status" value="1"/>
</dbReference>
<dbReference type="InterPro" id="IPR013783">
    <property type="entry name" value="Ig-like_fold"/>
</dbReference>
<dbReference type="AlphaFoldDB" id="A0A2W5KCT9"/>
<feature type="signal peptide" evidence="1">
    <location>
        <begin position="1"/>
        <end position="21"/>
    </location>
</feature>
<feature type="chain" id="PRO_5016170688" evidence="1">
    <location>
        <begin position="22"/>
        <end position="237"/>
    </location>
</feature>
<organism evidence="3 4">
    <name type="scientific">Rhodanobacter denitrificans</name>
    <dbReference type="NCBI Taxonomy" id="666685"/>
    <lineage>
        <taxon>Bacteria</taxon>
        <taxon>Pseudomonadati</taxon>
        <taxon>Pseudomonadota</taxon>
        <taxon>Gammaproteobacteria</taxon>
        <taxon>Lysobacterales</taxon>
        <taxon>Rhodanobacteraceae</taxon>
        <taxon>Rhodanobacter</taxon>
    </lineage>
</organism>
<dbReference type="GO" id="GO:0030288">
    <property type="term" value="C:outer membrane-bounded periplasmic space"/>
    <property type="evidence" value="ECO:0007669"/>
    <property type="project" value="InterPro"/>
</dbReference>
<dbReference type="Gene3D" id="2.60.40.10">
    <property type="entry name" value="Immunoglobulins"/>
    <property type="match status" value="1"/>
</dbReference>
<gene>
    <name evidence="3" type="ORF">DI564_09940</name>
</gene>
<dbReference type="InterPro" id="IPR008962">
    <property type="entry name" value="PapD-like_sf"/>
</dbReference>
<dbReference type="Proteomes" id="UP000249046">
    <property type="component" value="Unassembled WGS sequence"/>
</dbReference>
<name>A0A2W5KCT9_9GAMM</name>
<sequence length="237" mass="25473">MRRFDGWMPFFALILAPAASAAGLQVTPITLEIAREDTSAVLWLANTGTAPLQAQVRVMEWTQADHEDRLAPTRELVASPPMLEVAAGARQLVRIVRTSGATPGERERSFRLLVDELPGQAGGQGGVQFLMRYSVPVFIAAGDPQPAAQLQWRLRDQPPALEVTNTGSARAQLSEVAIVDAAGARTVLSGGLLGYVLAGAQMRWPLPPDRPLPADARLHARINGEPLDRPIAIVDGR</sequence>
<proteinExistence type="predicted"/>
<dbReference type="InterPro" id="IPR016147">
    <property type="entry name" value="Pili_assmbl_chaperone_N"/>
</dbReference>
<evidence type="ECO:0000313" key="3">
    <source>
        <dbReference type="EMBL" id="PZQ14812.1"/>
    </source>
</evidence>
<dbReference type="PANTHER" id="PTHR30251:SF4">
    <property type="entry name" value="SLR1668 PROTEIN"/>
    <property type="match status" value="1"/>
</dbReference>
<dbReference type="InterPro" id="IPR050643">
    <property type="entry name" value="Periplasmic_pilus_chap"/>
</dbReference>
<evidence type="ECO:0000256" key="1">
    <source>
        <dbReference type="SAM" id="SignalP"/>
    </source>
</evidence>
<accession>A0A2W5KCT9</accession>
<dbReference type="SUPFAM" id="SSF49354">
    <property type="entry name" value="PapD-like"/>
    <property type="match status" value="1"/>
</dbReference>
<protein>
    <submittedName>
        <fullName evidence="3">Molecular chaperone</fullName>
    </submittedName>
</protein>
<reference evidence="3 4" key="1">
    <citation type="submission" date="2017-08" db="EMBL/GenBank/DDBJ databases">
        <title>Infants hospitalized years apart are colonized by the same room-sourced microbial strains.</title>
        <authorList>
            <person name="Brooks B."/>
            <person name="Olm M.R."/>
            <person name="Firek B.A."/>
            <person name="Baker R."/>
            <person name="Thomas B.C."/>
            <person name="Morowitz M.J."/>
            <person name="Banfield J.F."/>
        </authorList>
    </citation>
    <scope>NUCLEOTIDE SEQUENCE [LARGE SCALE GENOMIC DNA]</scope>
    <source>
        <strain evidence="3">S2_005_003_R2_42</strain>
    </source>
</reference>